<dbReference type="EMBL" id="RPEM01000008">
    <property type="protein sequence ID" value="TGD42626.1"/>
    <property type="molecule type" value="Genomic_DNA"/>
</dbReference>
<evidence type="ECO:0000256" key="4">
    <source>
        <dbReference type="ARBA" id="ARBA00025742"/>
    </source>
</evidence>
<feature type="domain" description="Calcineurin-like phosphoesterase" evidence="5">
    <location>
        <begin position="4"/>
        <end position="201"/>
    </location>
</feature>
<comment type="similarity">
    <text evidence="4">Belongs to the cyclic nucleotide phosphodiesterase class-III family.</text>
</comment>
<evidence type="ECO:0000313" key="7">
    <source>
        <dbReference type="Proteomes" id="UP000297741"/>
    </source>
</evidence>
<dbReference type="SUPFAM" id="SSF56300">
    <property type="entry name" value="Metallo-dependent phosphatases"/>
    <property type="match status" value="1"/>
</dbReference>
<dbReference type="InterPro" id="IPR026575">
    <property type="entry name" value="GpdQ/CpdA-like"/>
</dbReference>
<dbReference type="InterPro" id="IPR050884">
    <property type="entry name" value="CNP_phosphodiesterase-III"/>
</dbReference>
<name>A0ABY2KNR4_9RHOB</name>
<evidence type="ECO:0000259" key="5">
    <source>
        <dbReference type="Pfam" id="PF00149"/>
    </source>
</evidence>
<dbReference type="InterPro" id="IPR029052">
    <property type="entry name" value="Metallo-depent_PP-like"/>
</dbReference>
<accession>A0ABY2KNR4</accession>
<dbReference type="InterPro" id="IPR004843">
    <property type="entry name" value="Calcineurin-like_PHP"/>
</dbReference>
<dbReference type="Pfam" id="PF00149">
    <property type="entry name" value="Metallophos"/>
    <property type="match status" value="1"/>
</dbReference>
<comment type="caution">
    <text evidence="6">The sequence shown here is derived from an EMBL/GenBank/DDBJ whole genome shotgun (WGS) entry which is preliminary data.</text>
</comment>
<evidence type="ECO:0000256" key="1">
    <source>
        <dbReference type="ARBA" id="ARBA00022723"/>
    </source>
</evidence>
<evidence type="ECO:0000256" key="2">
    <source>
        <dbReference type="ARBA" id="ARBA00022801"/>
    </source>
</evidence>
<dbReference type="InterPro" id="IPR042281">
    <property type="entry name" value="GpdQ_beta-strand"/>
</dbReference>
<dbReference type="CDD" id="cd07402">
    <property type="entry name" value="MPP_GpdQ"/>
    <property type="match status" value="1"/>
</dbReference>
<reference evidence="6 7" key="1">
    <citation type="submission" date="2018-11" db="EMBL/GenBank/DDBJ databases">
        <title>Tabrizicola sp. isolated from sediment of alpine lake.</title>
        <authorList>
            <person name="Liu Z."/>
        </authorList>
    </citation>
    <scope>NUCLEOTIDE SEQUENCE [LARGE SCALE GENOMIC DNA]</scope>
    <source>
        <strain evidence="6 7">DRYC-M-16</strain>
    </source>
</reference>
<proteinExistence type="inferred from homology"/>
<dbReference type="Gene3D" id="3.30.750.180">
    <property type="entry name" value="GpdQ, beta-strand dimerisation domain"/>
    <property type="match status" value="1"/>
</dbReference>
<sequence length="267" mass="28854">MTDMLIAHLSDLHISAGPPETAPVRRDAPDMARLVVADLMALPQRPDAVLITGDVADGGSEADYALVRQILAPLPMPVFVVPGNHDQRGPMRAAFGTTVPYAAPDTLQFEAQLPGVRIIGLDSLVPGRVEGRLDAAQLDWLQERLATGTDPVFLMLHHPPFPTGNAHWDASALRDGGERLGQILQASPAPVRLLCGHVHQPFHTQWAGCYASVGGSPAFQYGFGFDQDAEPALTDGPYAWWMHHRREGGSFAVHPRCLALPPRDDLP</sequence>
<keyword evidence="3" id="KW-0408">Iron</keyword>
<keyword evidence="2" id="KW-0378">Hydrolase</keyword>
<evidence type="ECO:0000313" key="6">
    <source>
        <dbReference type="EMBL" id="TGD42626.1"/>
    </source>
</evidence>
<dbReference type="InterPro" id="IPR042283">
    <property type="entry name" value="GpdQ_catalytic"/>
</dbReference>
<dbReference type="PANTHER" id="PTHR42988:SF2">
    <property type="entry name" value="CYCLIC NUCLEOTIDE PHOSPHODIESTERASE CBUA0032-RELATED"/>
    <property type="match status" value="1"/>
</dbReference>
<dbReference type="PANTHER" id="PTHR42988">
    <property type="entry name" value="PHOSPHOHYDROLASE"/>
    <property type="match status" value="1"/>
</dbReference>
<protein>
    <submittedName>
        <fullName evidence="6">Phosphodiesterase</fullName>
    </submittedName>
</protein>
<gene>
    <name evidence="6" type="ORF">EEB11_12810</name>
</gene>
<organism evidence="6 7">
    <name type="scientific">Pseudotabrizicola sediminis</name>
    <dbReference type="NCBI Taxonomy" id="2486418"/>
    <lineage>
        <taxon>Bacteria</taxon>
        <taxon>Pseudomonadati</taxon>
        <taxon>Pseudomonadota</taxon>
        <taxon>Alphaproteobacteria</taxon>
        <taxon>Rhodobacterales</taxon>
        <taxon>Paracoccaceae</taxon>
        <taxon>Pseudotabrizicola</taxon>
    </lineage>
</organism>
<evidence type="ECO:0000256" key="3">
    <source>
        <dbReference type="ARBA" id="ARBA00023004"/>
    </source>
</evidence>
<keyword evidence="1" id="KW-0479">Metal-binding</keyword>
<keyword evidence="7" id="KW-1185">Reference proteome</keyword>
<dbReference type="Gene3D" id="3.60.21.40">
    <property type="entry name" value="GpdQ, catalytic alpha/beta sandwich domain"/>
    <property type="match status" value="1"/>
</dbReference>
<dbReference type="Proteomes" id="UP000297741">
    <property type="component" value="Unassembled WGS sequence"/>
</dbReference>